<dbReference type="HOGENOM" id="CLU_2824826_0_0_11"/>
<organism evidence="1 2">
    <name type="scientific">Frankia alni (strain DSM 45986 / CECT 9034 / ACN14a)</name>
    <dbReference type="NCBI Taxonomy" id="326424"/>
    <lineage>
        <taxon>Bacteria</taxon>
        <taxon>Bacillati</taxon>
        <taxon>Actinomycetota</taxon>
        <taxon>Actinomycetes</taxon>
        <taxon>Frankiales</taxon>
        <taxon>Frankiaceae</taxon>
        <taxon>Frankia</taxon>
    </lineage>
</organism>
<dbReference type="KEGG" id="fal:FRAAL3831"/>
<evidence type="ECO:0000313" key="1">
    <source>
        <dbReference type="EMBL" id="CAJ62474.1"/>
    </source>
</evidence>
<dbReference type="STRING" id="326424.FRAAL3831"/>
<protein>
    <submittedName>
        <fullName evidence="1">Uncharacterized protein</fullName>
    </submittedName>
</protein>
<proteinExistence type="predicted"/>
<dbReference type="EMBL" id="CT573213">
    <property type="protein sequence ID" value="CAJ62474.1"/>
    <property type="molecule type" value="Genomic_DNA"/>
</dbReference>
<evidence type="ECO:0000313" key="2">
    <source>
        <dbReference type="Proteomes" id="UP000000657"/>
    </source>
</evidence>
<dbReference type="AlphaFoldDB" id="Q0RJ39"/>
<name>Q0RJ39_FRAAA</name>
<dbReference type="Proteomes" id="UP000000657">
    <property type="component" value="Chromosome"/>
</dbReference>
<keyword evidence="2" id="KW-1185">Reference proteome</keyword>
<reference evidence="1 2" key="1">
    <citation type="journal article" date="2007" name="Genome Res.">
        <title>Genome characteristics of facultatively symbiotic Frankia sp. strains reflect host range and host plant biogeography.</title>
        <authorList>
            <person name="Normand P."/>
            <person name="Lapierre P."/>
            <person name="Tisa L.S."/>
            <person name="Gogarten J.P."/>
            <person name="Alloisio N."/>
            <person name="Bagnarol E."/>
            <person name="Bassi C.A."/>
            <person name="Berry A.M."/>
            <person name="Bickhart D.M."/>
            <person name="Choisne N."/>
            <person name="Couloux A."/>
            <person name="Cournoyer B."/>
            <person name="Cruveiller S."/>
            <person name="Daubin V."/>
            <person name="Demange N."/>
            <person name="Francino M.P."/>
            <person name="Goltsman E."/>
            <person name="Huang Y."/>
            <person name="Kopp O.R."/>
            <person name="Labarre L."/>
            <person name="Lapidus A."/>
            <person name="Lavire C."/>
            <person name="Marechal J."/>
            <person name="Martinez M."/>
            <person name="Mastronunzio J.E."/>
            <person name="Mullin B.C."/>
            <person name="Niemann J."/>
            <person name="Pujic P."/>
            <person name="Rawnsley T."/>
            <person name="Rouy Z."/>
            <person name="Schenowitz C."/>
            <person name="Sellstedt A."/>
            <person name="Tavares F."/>
            <person name="Tomkins J.P."/>
            <person name="Vallenet D."/>
            <person name="Valverde C."/>
            <person name="Wall L.G."/>
            <person name="Wang Y."/>
            <person name="Medigue C."/>
            <person name="Benson D.R."/>
        </authorList>
    </citation>
    <scope>NUCLEOTIDE SEQUENCE [LARGE SCALE GENOMIC DNA]</scope>
    <source>
        <strain evidence="2">DSM 45986 / CECT 9034 / ACN14a</strain>
    </source>
</reference>
<gene>
    <name evidence="1" type="ordered locus">FRAAL3831</name>
</gene>
<accession>Q0RJ39</accession>
<sequence>MIELSVTPGAHEPDAELPLSVASPELQAASISTAATAATPSLVRFTRQSRLSIAPRFPEPATIPLF</sequence>